<dbReference type="Proteomes" id="UP001201262">
    <property type="component" value="Unassembled WGS sequence"/>
</dbReference>
<evidence type="ECO:0000256" key="2">
    <source>
        <dbReference type="ARBA" id="ARBA00004567"/>
    </source>
</evidence>
<keyword evidence="5 13" id="KW-0812">Transmembrane</keyword>
<evidence type="ECO:0000256" key="5">
    <source>
        <dbReference type="ARBA" id="ARBA00022692"/>
    </source>
</evidence>
<keyword evidence="15" id="KW-1185">Reference proteome</keyword>
<evidence type="ECO:0000256" key="3">
    <source>
        <dbReference type="ARBA" id="ARBA00005760"/>
    </source>
</evidence>
<dbReference type="GO" id="GO:0106166">
    <property type="term" value="F:spindle pole body-nuclear membrane anchor activity"/>
    <property type="evidence" value="ECO:0007669"/>
    <property type="project" value="TreeGrafter"/>
</dbReference>
<keyword evidence="7" id="KW-0653">Protein transport</keyword>
<dbReference type="PANTHER" id="PTHR13269:SF6">
    <property type="entry name" value="NUCLEOPORIN NDC1"/>
    <property type="match status" value="1"/>
</dbReference>
<evidence type="ECO:0000256" key="11">
    <source>
        <dbReference type="ARBA" id="ARBA00023136"/>
    </source>
</evidence>
<keyword evidence="12" id="KW-0539">Nucleus</keyword>
<keyword evidence="10" id="KW-0906">Nuclear pore complex</keyword>
<dbReference type="RefSeq" id="XP_046071922.1">
    <property type="nucleotide sequence ID" value="XM_046211224.1"/>
</dbReference>
<evidence type="ECO:0000256" key="6">
    <source>
        <dbReference type="ARBA" id="ARBA00022816"/>
    </source>
</evidence>
<feature type="transmembrane region" description="Helical" evidence="13">
    <location>
        <begin position="46"/>
        <end position="72"/>
    </location>
</feature>
<dbReference type="GO" id="GO:0015031">
    <property type="term" value="P:protein transport"/>
    <property type="evidence" value="ECO:0007669"/>
    <property type="project" value="UniProtKB-KW"/>
</dbReference>
<reference evidence="14" key="1">
    <citation type="submission" date="2021-12" db="EMBL/GenBank/DDBJ databases">
        <title>Convergent genome expansion in fungi linked to evolution of root-endophyte symbiosis.</title>
        <authorList>
            <consortium name="DOE Joint Genome Institute"/>
            <person name="Ke Y.-H."/>
            <person name="Bonito G."/>
            <person name="Liao H.-L."/>
            <person name="Looney B."/>
            <person name="Rojas-Flechas A."/>
            <person name="Nash J."/>
            <person name="Hameed K."/>
            <person name="Schadt C."/>
            <person name="Martin F."/>
            <person name="Crous P.W."/>
            <person name="Miettinen O."/>
            <person name="Magnuson J.K."/>
            <person name="Labbe J."/>
            <person name="Jacobson D."/>
            <person name="Doktycz M.J."/>
            <person name="Veneault-Fourrey C."/>
            <person name="Kuo A."/>
            <person name="Mondo S."/>
            <person name="Calhoun S."/>
            <person name="Riley R."/>
            <person name="Ohm R."/>
            <person name="LaButti K."/>
            <person name="Andreopoulos B."/>
            <person name="Pangilinan J."/>
            <person name="Nolan M."/>
            <person name="Tritt A."/>
            <person name="Clum A."/>
            <person name="Lipzen A."/>
            <person name="Daum C."/>
            <person name="Barry K."/>
            <person name="Grigoriev I.V."/>
            <person name="Vilgalys R."/>
        </authorList>
    </citation>
    <scope>NUCLEOTIDE SEQUENCE</scope>
    <source>
        <strain evidence="14">PMI_201</strain>
    </source>
</reference>
<dbReference type="GO" id="GO:0070631">
    <property type="term" value="P:spindle pole body localization"/>
    <property type="evidence" value="ECO:0007669"/>
    <property type="project" value="TreeGrafter"/>
</dbReference>
<dbReference type="GO" id="GO:0070762">
    <property type="term" value="C:nuclear pore transmembrane ring"/>
    <property type="evidence" value="ECO:0007669"/>
    <property type="project" value="TreeGrafter"/>
</dbReference>
<comment type="caution">
    <text evidence="14">The sequence shown here is derived from an EMBL/GenBank/DDBJ whole genome shotgun (WGS) entry which is preliminary data.</text>
</comment>
<keyword evidence="9" id="KW-0811">Translocation</keyword>
<gene>
    <name evidence="14" type="ORF">BGW36DRAFT_295978</name>
</gene>
<keyword evidence="4" id="KW-0813">Transport</keyword>
<dbReference type="GO" id="GO:0006999">
    <property type="term" value="P:nuclear pore organization"/>
    <property type="evidence" value="ECO:0007669"/>
    <property type="project" value="TreeGrafter"/>
</dbReference>
<evidence type="ECO:0000256" key="7">
    <source>
        <dbReference type="ARBA" id="ARBA00022927"/>
    </source>
</evidence>
<dbReference type="GO" id="GO:0031965">
    <property type="term" value="C:nuclear membrane"/>
    <property type="evidence" value="ECO:0007669"/>
    <property type="project" value="UniProtKB-SubCell"/>
</dbReference>
<evidence type="ECO:0000313" key="15">
    <source>
        <dbReference type="Proteomes" id="UP001201262"/>
    </source>
</evidence>
<feature type="transmembrane region" description="Helical" evidence="13">
    <location>
        <begin position="208"/>
        <end position="226"/>
    </location>
</feature>
<evidence type="ECO:0000256" key="10">
    <source>
        <dbReference type="ARBA" id="ARBA00023132"/>
    </source>
</evidence>
<dbReference type="EMBL" id="JAJTJA010000006">
    <property type="protein sequence ID" value="KAH8697221.1"/>
    <property type="molecule type" value="Genomic_DNA"/>
</dbReference>
<dbReference type="AlphaFoldDB" id="A0AAD4KUT3"/>
<dbReference type="GO" id="GO:0005816">
    <property type="term" value="C:spindle pole body"/>
    <property type="evidence" value="ECO:0007669"/>
    <property type="project" value="TreeGrafter"/>
</dbReference>
<accession>A0AAD4KUT3</accession>
<evidence type="ECO:0000256" key="8">
    <source>
        <dbReference type="ARBA" id="ARBA00022989"/>
    </source>
</evidence>
<evidence type="ECO:0000313" key="14">
    <source>
        <dbReference type="EMBL" id="KAH8697221.1"/>
    </source>
</evidence>
<dbReference type="GeneID" id="70241511"/>
<comment type="subcellular location">
    <subcellularLocation>
        <location evidence="1">Nucleus membrane</location>
        <topology evidence="1">Multi-pass membrane protein</topology>
    </subcellularLocation>
    <subcellularLocation>
        <location evidence="2">Nucleus</location>
        <location evidence="2">Nuclear pore complex</location>
    </subcellularLocation>
</comment>
<keyword evidence="11 13" id="KW-0472">Membrane</keyword>
<keyword evidence="8 13" id="KW-1133">Transmembrane helix</keyword>
<evidence type="ECO:0000256" key="12">
    <source>
        <dbReference type="ARBA" id="ARBA00023242"/>
    </source>
</evidence>
<evidence type="ECO:0000256" key="9">
    <source>
        <dbReference type="ARBA" id="ARBA00023010"/>
    </source>
</evidence>
<evidence type="ECO:0000256" key="4">
    <source>
        <dbReference type="ARBA" id="ARBA00022448"/>
    </source>
</evidence>
<dbReference type="InterPro" id="IPR019049">
    <property type="entry name" value="Nucleoporin_prot_Ndc1/Nup"/>
</dbReference>
<evidence type="ECO:0000256" key="1">
    <source>
        <dbReference type="ARBA" id="ARBA00004232"/>
    </source>
</evidence>
<dbReference type="PANTHER" id="PTHR13269">
    <property type="entry name" value="NUCLEOPORIN NDC1"/>
    <property type="match status" value="1"/>
</dbReference>
<organism evidence="14 15">
    <name type="scientific">Talaromyces proteolyticus</name>
    <dbReference type="NCBI Taxonomy" id="1131652"/>
    <lineage>
        <taxon>Eukaryota</taxon>
        <taxon>Fungi</taxon>
        <taxon>Dikarya</taxon>
        <taxon>Ascomycota</taxon>
        <taxon>Pezizomycotina</taxon>
        <taxon>Eurotiomycetes</taxon>
        <taxon>Eurotiomycetidae</taxon>
        <taxon>Eurotiales</taxon>
        <taxon>Trichocomaceae</taxon>
        <taxon>Talaromyces</taxon>
        <taxon>Talaromyces sect. Bacilispori</taxon>
    </lineage>
</organism>
<comment type="similarity">
    <text evidence="3">Belongs to the NDC1 family.</text>
</comment>
<evidence type="ECO:0000256" key="13">
    <source>
        <dbReference type="SAM" id="Phobius"/>
    </source>
</evidence>
<protein>
    <submittedName>
        <fullName evidence="14">Nuclear envelope protein</fullName>
    </submittedName>
</protein>
<proteinExistence type="inferred from homology"/>
<dbReference type="Pfam" id="PF09531">
    <property type="entry name" value="Ndc1_Nup"/>
    <property type="match status" value="1"/>
</dbReference>
<name>A0AAD4KUT3_9EURO</name>
<feature type="transmembrane region" description="Helical" evidence="13">
    <location>
        <begin position="21"/>
        <end position="40"/>
    </location>
</feature>
<keyword evidence="6" id="KW-0509">mRNA transport</keyword>
<sequence length="666" mass="74338">MASTLPRPYRRILTSALHRRFVHASALSLLVNYVVAFAIGTKTSLLWSWFPLGACGLRALLLFIATLAVFFVRVAQMHTGPRTTTSPLATFRHIFPVHVAQTFTWYIFSAWWFSEVYMWSAPHDADLGWIKPGGLTERITLNERSIYLHTYHIMLAIMQATLHLYCDYDRLIIPITKHTPESKDKRPHPMDSVTKRLQRGTFKCIAEAFRKALIVTVAGPFIYVIFLRRSAWSFSLFFAKLFWNFPRTAADPPGIMPPDFYNLFVRQIVSGASLVFLWQTANLFFTVFITKEPLKRGQPLTTGTKDPTGSLINGLKAKKDFVKSYAFWELSFISQEYPDRRKAIFGDIDREGGSAWKQVLEACVENINGISSRINHYKNPPSAAGAKAPNVPHPQLQTLPQITEAPKKDNIFAPSPKTSGFSESFGVRAKSYGQSADWTPAARAKVRETLGQASNVILSPERKKQILGTSEPLKLLTGPSTSSQPSFGFSSIPFITQFLRTPIGRPLRQTYAQRLCGIVFGTPTGQISSIADAIESVTQLLMASLVEDTLGQVQGDVTRIIGLFTDTITTLEAFIRDGGLDIHWTDVTFPSSRTPETQAKARLVPDVDIMLSILKTSLAELLGAFEKYHREVGLKSNNIRLARAAAGIVEQVDNDKGNDDDPFVSR</sequence>
<dbReference type="GO" id="GO:0051028">
    <property type="term" value="P:mRNA transport"/>
    <property type="evidence" value="ECO:0007669"/>
    <property type="project" value="UniProtKB-KW"/>
</dbReference>